<evidence type="ECO:0000256" key="2">
    <source>
        <dbReference type="ARBA" id="ARBA00023157"/>
    </source>
</evidence>
<evidence type="ECO:0000313" key="6">
    <source>
        <dbReference type="Proteomes" id="UP000784294"/>
    </source>
</evidence>
<evidence type="ECO:0000256" key="1">
    <source>
        <dbReference type="ARBA" id="ARBA00022737"/>
    </source>
</evidence>
<dbReference type="InterPro" id="IPR000859">
    <property type="entry name" value="CUB_dom"/>
</dbReference>
<dbReference type="InterPro" id="IPR035914">
    <property type="entry name" value="Sperma_CUB_dom_sf"/>
</dbReference>
<evidence type="ECO:0000313" key="5">
    <source>
        <dbReference type="EMBL" id="VEL26683.1"/>
    </source>
</evidence>
<dbReference type="SUPFAM" id="SSF49854">
    <property type="entry name" value="Spermadhesin, CUB domain"/>
    <property type="match status" value="1"/>
</dbReference>
<proteinExistence type="predicted"/>
<keyword evidence="6" id="KW-1185">Reference proteome</keyword>
<dbReference type="PANTHER" id="PTHR24251:SF30">
    <property type="entry name" value="MEMBRANE FRIZZLED-RELATED PROTEIN"/>
    <property type="match status" value="1"/>
</dbReference>
<evidence type="ECO:0000256" key="3">
    <source>
        <dbReference type="PROSITE-ProRule" id="PRU00059"/>
    </source>
</evidence>
<comment type="caution">
    <text evidence="5">The sequence shown here is derived from an EMBL/GenBank/DDBJ whole genome shotgun (WGS) entry which is preliminary data.</text>
</comment>
<accession>A0A3S5CJJ6</accession>
<dbReference type="SMART" id="SM00042">
    <property type="entry name" value="CUB"/>
    <property type="match status" value="1"/>
</dbReference>
<feature type="domain" description="CUB" evidence="4">
    <location>
        <begin position="1"/>
        <end position="103"/>
    </location>
</feature>
<keyword evidence="1" id="KW-0677">Repeat</keyword>
<evidence type="ECO:0000259" key="4">
    <source>
        <dbReference type="PROSITE" id="PS01180"/>
    </source>
</evidence>
<protein>
    <recommendedName>
        <fullName evidence="4">CUB domain-containing protein</fullName>
    </recommendedName>
</protein>
<dbReference type="Proteomes" id="UP000784294">
    <property type="component" value="Unassembled WGS sequence"/>
</dbReference>
<dbReference type="CDD" id="cd00041">
    <property type="entry name" value="CUB"/>
    <property type="match status" value="1"/>
</dbReference>
<name>A0A3S5CJJ6_9PLAT</name>
<dbReference type="Pfam" id="PF00431">
    <property type="entry name" value="CUB"/>
    <property type="match status" value="1"/>
</dbReference>
<dbReference type="Gene3D" id="2.60.120.290">
    <property type="entry name" value="Spermadhesin, CUB domain"/>
    <property type="match status" value="1"/>
</dbReference>
<dbReference type="EMBL" id="CAAALY010081956">
    <property type="protein sequence ID" value="VEL26683.1"/>
    <property type="molecule type" value="Genomic_DNA"/>
</dbReference>
<gene>
    <name evidence="5" type="ORF">PXEA_LOCUS20123</name>
</gene>
<sequence>MVSPGYPRSYPPNSFCYWHLSLPSGYRPHLRLVAPFSIEETPGCLLDFLDIFDTDTSLRLDRICGSHDSGERVFTASLNSMTLVFVSDVHIGGDGFQAIWDAGLSDKWTVN</sequence>
<dbReference type="OrthoDB" id="10063988at2759"/>
<dbReference type="FunFam" id="2.60.120.290:FF:000005">
    <property type="entry name" value="Procollagen C-endopeptidase enhancer 1"/>
    <property type="match status" value="1"/>
</dbReference>
<dbReference type="PROSITE" id="PS01180">
    <property type="entry name" value="CUB"/>
    <property type="match status" value="1"/>
</dbReference>
<comment type="caution">
    <text evidence="3">Lacks conserved residue(s) required for the propagation of feature annotation.</text>
</comment>
<keyword evidence="2" id="KW-1015">Disulfide bond</keyword>
<reference evidence="5" key="1">
    <citation type="submission" date="2018-11" db="EMBL/GenBank/DDBJ databases">
        <authorList>
            <consortium name="Pathogen Informatics"/>
        </authorList>
    </citation>
    <scope>NUCLEOTIDE SEQUENCE</scope>
</reference>
<dbReference type="AlphaFoldDB" id="A0A3S5CJJ6"/>
<dbReference type="PANTHER" id="PTHR24251">
    <property type="entry name" value="OVOCHYMASE-RELATED"/>
    <property type="match status" value="1"/>
</dbReference>
<organism evidence="5 6">
    <name type="scientific">Protopolystoma xenopodis</name>
    <dbReference type="NCBI Taxonomy" id="117903"/>
    <lineage>
        <taxon>Eukaryota</taxon>
        <taxon>Metazoa</taxon>
        <taxon>Spiralia</taxon>
        <taxon>Lophotrochozoa</taxon>
        <taxon>Platyhelminthes</taxon>
        <taxon>Monogenea</taxon>
        <taxon>Polyopisthocotylea</taxon>
        <taxon>Polystomatidea</taxon>
        <taxon>Polystomatidae</taxon>
        <taxon>Protopolystoma</taxon>
    </lineage>
</organism>